<dbReference type="SMART" id="SM00119">
    <property type="entry name" value="HECTc"/>
    <property type="match status" value="1"/>
</dbReference>
<dbReference type="Pfam" id="PF00397">
    <property type="entry name" value="WW"/>
    <property type="match status" value="2"/>
</dbReference>
<feature type="region of interest" description="Disordered" evidence="7">
    <location>
        <begin position="153"/>
        <end position="202"/>
    </location>
</feature>
<feature type="domain" description="C2" evidence="8">
    <location>
        <begin position="4"/>
        <end position="126"/>
    </location>
</feature>
<dbReference type="PROSITE" id="PS01159">
    <property type="entry name" value="WW_DOMAIN_1"/>
    <property type="match status" value="2"/>
</dbReference>
<dbReference type="Gene3D" id="3.30.2410.10">
    <property type="entry name" value="Hect, E3 ligase catalytic domain"/>
    <property type="match status" value="1"/>
</dbReference>
<dbReference type="CDD" id="cd00201">
    <property type="entry name" value="WW"/>
    <property type="match status" value="2"/>
</dbReference>
<dbReference type="PRINTS" id="PR00360">
    <property type="entry name" value="C2DOMAIN"/>
</dbReference>
<keyword evidence="3 5" id="KW-0808">Transferase</keyword>
<dbReference type="RefSeq" id="XP_072808250.1">
    <property type="nucleotide sequence ID" value="XM_072952149.1"/>
</dbReference>
<comment type="pathway">
    <text evidence="2 5">Protein modification; protein ubiquitination.</text>
</comment>
<dbReference type="InterPro" id="IPR035892">
    <property type="entry name" value="C2_domain_sf"/>
</dbReference>
<dbReference type="InterPro" id="IPR000008">
    <property type="entry name" value="C2_dom"/>
</dbReference>
<evidence type="ECO:0000259" key="10">
    <source>
        <dbReference type="PROSITE" id="PS50237"/>
    </source>
</evidence>
<feature type="region of interest" description="Disordered" evidence="7">
    <location>
        <begin position="243"/>
        <end position="311"/>
    </location>
</feature>
<dbReference type="Pfam" id="PF00632">
    <property type="entry name" value="HECT"/>
    <property type="match status" value="1"/>
</dbReference>
<feature type="region of interest" description="Disordered" evidence="7">
    <location>
        <begin position="318"/>
        <end position="337"/>
    </location>
</feature>
<evidence type="ECO:0000256" key="4">
    <source>
        <dbReference type="ARBA" id="ARBA00022786"/>
    </source>
</evidence>
<dbReference type="InterPro" id="IPR001202">
    <property type="entry name" value="WW_dom"/>
</dbReference>
<feature type="domain" description="WW" evidence="9">
    <location>
        <begin position="378"/>
        <end position="411"/>
    </location>
</feature>
<gene>
    <name evidence="12" type="primary">NEDD4L</name>
</gene>
<evidence type="ECO:0000256" key="6">
    <source>
        <dbReference type="PROSITE-ProRule" id="PRU00104"/>
    </source>
</evidence>
<feature type="domain" description="WW" evidence="9">
    <location>
        <begin position="193"/>
        <end position="226"/>
    </location>
</feature>
<dbReference type="PROSITE" id="PS50020">
    <property type="entry name" value="WW_DOMAIN_2"/>
    <property type="match status" value="2"/>
</dbReference>
<evidence type="ECO:0000313" key="11">
    <source>
        <dbReference type="Proteomes" id="UP001652581"/>
    </source>
</evidence>
<dbReference type="PROSITE" id="PS50004">
    <property type="entry name" value="C2"/>
    <property type="match status" value="1"/>
</dbReference>
<keyword evidence="4 5" id="KW-0833">Ubl conjugation pathway</keyword>
<protein>
    <recommendedName>
        <fullName evidence="5">E3 ubiquitin-protein ligase</fullName>
        <ecNumber evidence="5">2.3.2.26</ecNumber>
    </recommendedName>
</protein>
<dbReference type="SUPFAM" id="SSF51045">
    <property type="entry name" value="WW domain"/>
    <property type="match status" value="2"/>
</dbReference>
<dbReference type="PANTHER" id="PTHR11254">
    <property type="entry name" value="HECT DOMAIN UBIQUITIN-PROTEIN LIGASE"/>
    <property type="match status" value="1"/>
</dbReference>
<keyword evidence="11" id="KW-1185">Reference proteome</keyword>
<dbReference type="InterPro" id="IPR036020">
    <property type="entry name" value="WW_dom_sf"/>
</dbReference>
<dbReference type="InterPro" id="IPR000569">
    <property type="entry name" value="HECT_dom"/>
</dbReference>
<evidence type="ECO:0000256" key="5">
    <source>
        <dbReference type="PIRNR" id="PIRNR001569"/>
    </source>
</evidence>
<dbReference type="PANTHER" id="PTHR11254:SF441">
    <property type="entry name" value="HECT-TYPE E3 UBIQUITIN TRANSFERASE"/>
    <property type="match status" value="1"/>
</dbReference>
<accession>A0ABM5CHX2</accession>
<dbReference type="InterPro" id="IPR035983">
    <property type="entry name" value="Hect_E3_ubiquitin_ligase"/>
</dbReference>
<dbReference type="Gene3D" id="3.90.1750.10">
    <property type="entry name" value="Hect, E3 ligase catalytic domains"/>
    <property type="match status" value="1"/>
</dbReference>
<dbReference type="GeneID" id="102525688"/>
<dbReference type="PIRSF" id="PIRSF001569">
    <property type="entry name" value="E3_ub_ligase_SMURF1"/>
    <property type="match status" value="1"/>
</dbReference>
<dbReference type="Gene3D" id="2.20.70.10">
    <property type="match status" value="1"/>
</dbReference>
<dbReference type="PROSITE" id="PS50237">
    <property type="entry name" value="HECT"/>
    <property type="match status" value="1"/>
</dbReference>
<feature type="domain" description="HECT" evidence="10">
    <location>
        <begin position="470"/>
        <end position="804"/>
    </location>
</feature>
<reference evidence="12" key="1">
    <citation type="submission" date="2025-08" db="UniProtKB">
        <authorList>
            <consortium name="RefSeq"/>
        </authorList>
    </citation>
    <scope>IDENTIFICATION</scope>
</reference>
<dbReference type="SMART" id="SM00239">
    <property type="entry name" value="C2"/>
    <property type="match status" value="1"/>
</dbReference>
<evidence type="ECO:0000259" key="8">
    <source>
        <dbReference type="PROSITE" id="PS50004"/>
    </source>
</evidence>
<comment type="catalytic activity">
    <reaction evidence="1 5">
        <text>S-ubiquitinyl-[E2 ubiquitin-conjugating enzyme]-L-cysteine + [acceptor protein]-L-lysine = [E2 ubiquitin-conjugating enzyme]-L-cysteine + N(6)-ubiquitinyl-[acceptor protein]-L-lysine.</text>
        <dbReference type="EC" id="2.3.2.26"/>
    </reaction>
</comment>
<proteinExistence type="predicted"/>
<dbReference type="CDD" id="cd00078">
    <property type="entry name" value="HECTc"/>
    <property type="match status" value="1"/>
</dbReference>
<dbReference type="InterPro" id="IPR050409">
    <property type="entry name" value="E3_ubiq-protein_ligase"/>
</dbReference>
<evidence type="ECO:0000256" key="1">
    <source>
        <dbReference type="ARBA" id="ARBA00000885"/>
    </source>
</evidence>
<dbReference type="Gene3D" id="2.60.40.150">
    <property type="entry name" value="C2 domain"/>
    <property type="match status" value="1"/>
</dbReference>
<dbReference type="Gene3D" id="3.30.2160.10">
    <property type="entry name" value="Hect, E3 ligase catalytic domain"/>
    <property type="match status" value="1"/>
</dbReference>
<evidence type="ECO:0000256" key="2">
    <source>
        <dbReference type="ARBA" id="ARBA00004906"/>
    </source>
</evidence>
<dbReference type="CDD" id="cd04033">
    <property type="entry name" value="C2_NEDD4_NEDD4L"/>
    <property type="match status" value="1"/>
</dbReference>
<dbReference type="Pfam" id="PF00168">
    <property type="entry name" value="C2"/>
    <property type="match status" value="1"/>
</dbReference>
<evidence type="ECO:0000259" key="9">
    <source>
        <dbReference type="PROSITE" id="PS50020"/>
    </source>
</evidence>
<dbReference type="Proteomes" id="UP001652581">
    <property type="component" value="Chromosome 30"/>
</dbReference>
<evidence type="ECO:0000313" key="12">
    <source>
        <dbReference type="RefSeq" id="XP_072808250.1"/>
    </source>
</evidence>
<dbReference type="SUPFAM" id="SSF56204">
    <property type="entry name" value="Hect, E3 ligase catalytic domain"/>
    <property type="match status" value="1"/>
</dbReference>
<dbReference type="SUPFAM" id="SSF49562">
    <property type="entry name" value="C2 domain (Calcium/lipid-binding domain, CaLB)"/>
    <property type="match status" value="1"/>
</dbReference>
<evidence type="ECO:0000256" key="7">
    <source>
        <dbReference type="SAM" id="MobiDB-lite"/>
    </source>
</evidence>
<dbReference type="SMART" id="SM00456">
    <property type="entry name" value="WW"/>
    <property type="match status" value="2"/>
</dbReference>
<dbReference type="EC" id="2.3.2.26" evidence="5"/>
<evidence type="ECO:0000256" key="3">
    <source>
        <dbReference type="ARBA" id="ARBA00022679"/>
    </source>
</evidence>
<organism evidence="11 12">
    <name type="scientific">Vicugna pacos</name>
    <name type="common">Alpaca</name>
    <name type="synonym">Lama pacos</name>
    <dbReference type="NCBI Taxonomy" id="30538"/>
    <lineage>
        <taxon>Eukaryota</taxon>
        <taxon>Metazoa</taxon>
        <taxon>Chordata</taxon>
        <taxon>Craniata</taxon>
        <taxon>Vertebrata</taxon>
        <taxon>Euteleostomi</taxon>
        <taxon>Mammalia</taxon>
        <taxon>Eutheria</taxon>
        <taxon>Laurasiatheria</taxon>
        <taxon>Artiodactyla</taxon>
        <taxon>Tylopoda</taxon>
        <taxon>Camelidae</taxon>
        <taxon>Vicugna</taxon>
    </lineage>
</organism>
<feature type="active site" description="Glycyl thioester intermediate" evidence="6">
    <location>
        <position position="772"/>
    </location>
</feature>
<sequence>MATGLGEPVYGLSEDEGESRILRVKVVSGIDLAKKDIFGASDPYVKLSLYVADENRELALVQTKTIKKTLNPKWNEEFYFRVNPSNHRLLFEVFDENRLTRDDFLGQVDIPLSHLPTEDPTMERPYTFKDFLLRPRSHKSRVKGFLRLKMAYMPKNGGQDEESSEQRDEMEPGWEVVDSNDSASQHQEELPPPPLPPGWEEKVDNLGRTYYVNHNNRTTQWHRPSLMDVSSESDSNIRQINQEAAHRRFRSRRHISEDLEPEAGEGGDGPEPWETISEEANVSGDSLSLALPPPPASPVSRTSPQELSEELSRRLQITPDSNGEQFGSLIQREPSSRLRSCSVTDAVTEQAHLPPEDPRLKFPVHMRSKASLNPNDLGPLPPGWEERIHLDGRTFYIDHNSKITQWEDPRLQNPAITGPAVPYSREFKQKYDYFRKKLKKPADIPNRFEMKLHRNNIFEESYRRIMSVKRPDVLKARLWIEFESEKGLDYGGVAREWFFLLSKEMFNPYYGLFEYSATDNYTLQINPNSGLCNEDHLSYFTFIGRVAGLAVFHGKLLDGFFIRPFYKMMLGKQITLNDMESVDSEYYNSLKWILENDPTELDLMFCIDEENFGQTYQVDLKPNGSEIMVTNENKREYIDLVIQWRFVNRVQKQMNAFLEGFTELLPIDLIKIFDENELELLMCGLGDVDVNDWRQHSIYKNGYCPNHPVIQWFWKAVLLMDAEKRIRLLQFVTGTSRVPMNGFAELYGSNGPQLFTIEQWGSPEKLPRAHTCFNRLDLPPYETFEDLREKLLMAVENAQGFEGVD</sequence>
<name>A0ABM5CHX2_VICPA</name>
<dbReference type="InterPro" id="IPR024928">
    <property type="entry name" value="E3_ub_ligase_SMURF1"/>
</dbReference>